<comment type="catalytic activity">
    <reaction evidence="2">
        <text>L-glutamine + H2O = L-glutamate + NH4(+)</text>
        <dbReference type="Rhea" id="RHEA:15889"/>
        <dbReference type="ChEBI" id="CHEBI:15377"/>
        <dbReference type="ChEBI" id="CHEBI:28938"/>
        <dbReference type="ChEBI" id="CHEBI:29985"/>
        <dbReference type="ChEBI" id="CHEBI:58359"/>
        <dbReference type="EC" id="3.5.1.2"/>
    </reaction>
</comment>
<comment type="pathway">
    <text evidence="2">Cell wall biogenesis; peptidoglycan biosynthesis.</text>
</comment>
<comment type="function">
    <text evidence="2">The lipid II isoglutaminyl synthase complex catalyzes the formation of alpha-D-isoglutamine in the cell wall lipid II stem peptide. The GatD subunit catalyzes the hydrolysis of glutamine to glutamate and ammonia. The resulting ammonia molecule is channeled to the active site of MurT.</text>
</comment>
<dbReference type="InterPro" id="IPR043702">
    <property type="entry name" value="Lipid_II_synth_GatD"/>
</dbReference>
<comment type="caution">
    <text evidence="5">The sequence shown here is derived from an EMBL/GenBank/DDBJ whole genome shotgun (WGS) entry which is preliminary data.</text>
</comment>
<sequence length="372" mass="39538">MSINPEWSQQPPVYGQQPQQPGYGQQPPTYGQPQPGYEQQQPVYGQPPQQPGYGQPQPGYEQQPGYGQPQPGYGQPQPGYGQPQPGYGQPQPGYGPPPQQPAVYGQPQPTAYPQQGPGSGGVVPGGQPAPQAAGGDSVVRVVWVYPDLLSTYGDRGNMLILAKRAQQRGIPVETIEVRSDQPLPTHADIYLIGGGEDGPQALAAQRLNTDGGLHRAVNQGAAVFAVCAGYQLLGTSFFAKGAKCQGLELIDIYSDRGESRAVGELAGDVDPRLGLPRLTGFENHGGRTHLGPTVSPLARVSVGIGNDGQTEGAWRGKILGTYSHGPALARNPAIADLLLRWATGYDTLPPVDDSWHDNLRNERFAAARPNPQ</sequence>
<feature type="domain" description="CobB/CobQ-like glutamine amidotransferase" evidence="4">
    <location>
        <begin position="140"/>
        <end position="331"/>
    </location>
</feature>
<feature type="compositionally biased region" description="Low complexity" evidence="3">
    <location>
        <begin position="9"/>
        <end position="92"/>
    </location>
</feature>
<dbReference type="GO" id="GO:0140282">
    <property type="term" value="F:carbon-nitrogen ligase activity on lipid II"/>
    <property type="evidence" value="ECO:0007669"/>
    <property type="project" value="UniProtKB-UniRule"/>
</dbReference>
<dbReference type="InterPro" id="IPR011698">
    <property type="entry name" value="GATase_3"/>
</dbReference>
<dbReference type="EC" id="6.3.5.13" evidence="2"/>
<evidence type="ECO:0000313" key="6">
    <source>
        <dbReference type="Proteomes" id="UP001183629"/>
    </source>
</evidence>
<dbReference type="GO" id="GO:0004359">
    <property type="term" value="F:glutaminase activity"/>
    <property type="evidence" value="ECO:0007669"/>
    <property type="project" value="UniProtKB-UniRule"/>
</dbReference>
<dbReference type="InterPro" id="IPR033949">
    <property type="entry name" value="CobQ_GATase1"/>
</dbReference>
<keyword evidence="1 2" id="KW-0315">Glutamine amidotransferase</keyword>
<keyword evidence="2" id="KW-0133">Cell shape</keyword>
<feature type="active site" evidence="2">
    <location>
        <position position="324"/>
    </location>
</feature>
<dbReference type="Proteomes" id="UP001183629">
    <property type="component" value="Unassembled WGS sequence"/>
</dbReference>
<keyword evidence="2" id="KW-0378">Hydrolase</keyword>
<evidence type="ECO:0000313" key="5">
    <source>
        <dbReference type="EMBL" id="MDR7321586.1"/>
    </source>
</evidence>
<dbReference type="SUPFAM" id="SSF52317">
    <property type="entry name" value="Class I glutamine amidotransferase-like"/>
    <property type="match status" value="1"/>
</dbReference>
<dbReference type="GO" id="GO:0008360">
    <property type="term" value="P:regulation of cell shape"/>
    <property type="evidence" value="ECO:0007669"/>
    <property type="project" value="UniProtKB-KW"/>
</dbReference>
<feature type="region of interest" description="Disordered" evidence="3">
    <location>
        <begin position="1"/>
        <end position="133"/>
    </location>
</feature>
<evidence type="ECO:0000259" key="4">
    <source>
        <dbReference type="Pfam" id="PF07685"/>
    </source>
</evidence>
<dbReference type="PANTHER" id="PTHR21343:SF9">
    <property type="entry name" value="LIPID II ISOGLUTAMINYL SYNTHASE (GLUTAMINE-HYDROLYZING) SUBUNIT GATD"/>
    <property type="match status" value="1"/>
</dbReference>
<comment type="similarity">
    <text evidence="2">Belongs to the CobB/CobQ family. GatD subfamily.</text>
</comment>
<keyword evidence="6" id="KW-1185">Reference proteome</keyword>
<evidence type="ECO:0000256" key="3">
    <source>
        <dbReference type="SAM" id="MobiDB-lite"/>
    </source>
</evidence>
<evidence type="ECO:0000256" key="1">
    <source>
        <dbReference type="ARBA" id="ARBA00022962"/>
    </source>
</evidence>
<dbReference type="EC" id="3.5.1.2" evidence="2"/>
<dbReference type="Pfam" id="PF07685">
    <property type="entry name" value="GATase_3"/>
    <property type="match status" value="1"/>
</dbReference>
<reference evidence="5 6" key="1">
    <citation type="submission" date="2023-07" db="EMBL/GenBank/DDBJ databases">
        <title>Sequencing the genomes of 1000 actinobacteria strains.</title>
        <authorList>
            <person name="Klenk H.-P."/>
        </authorList>
    </citation>
    <scope>NUCLEOTIDE SEQUENCE [LARGE SCALE GENOMIC DNA]</scope>
    <source>
        <strain evidence="5 6">DSM 44711</strain>
    </source>
</reference>
<keyword evidence="2" id="KW-0436">Ligase</keyword>
<dbReference type="AlphaFoldDB" id="A0AAE3ZLI7"/>
<dbReference type="CDD" id="cd01750">
    <property type="entry name" value="GATase1_CobQ"/>
    <property type="match status" value="1"/>
</dbReference>
<organism evidence="5 6">
    <name type="scientific">Catenuloplanes niger</name>
    <dbReference type="NCBI Taxonomy" id="587534"/>
    <lineage>
        <taxon>Bacteria</taxon>
        <taxon>Bacillati</taxon>
        <taxon>Actinomycetota</taxon>
        <taxon>Actinomycetes</taxon>
        <taxon>Micromonosporales</taxon>
        <taxon>Micromonosporaceae</taxon>
        <taxon>Catenuloplanes</taxon>
    </lineage>
</organism>
<proteinExistence type="inferred from homology"/>
<protein>
    <recommendedName>
        <fullName evidence="2">Lipid II isoglutaminyl synthase (glutamine-hydrolyzing) subunit GatD</fullName>
        <ecNumber evidence="2">6.3.5.13</ecNumber>
    </recommendedName>
    <alternativeName>
        <fullName evidence="2">Lipid II isoglutaminyl synthase glutaminase subunit</fullName>
        <ecNumber evidence="2">3.5.1.2</ecNumber>
    </alternativeName>
</protein>
<dbReference type="PANTHER" id="PTHR21343">
    <property type="entry name" value="DETHIOBIOTIN SYNTHETASE"/>
    <property type="match status" value="1"/>
</dbReference>
<feature type="compositionally biased region" description="Low complexity" evidence="3">
    <location>
        <begin position="101"/>
        <end position="116"/>
    </location>
</feature>
<dbReference type="InterPro" id="IPR029062">
    <property type="entry name" value="Class_I_gatase-like"/>
</dbReference>
<evidence type="ECO:0000256" key="2">
    <source>
        <dbReference type="HAMAP-Rule" id="MF_02213"/>
    </source>
</evidence>
<dbReference type="GO" id="GO:0009252">
    <property type="term" value="P:peptidoglycan biosynthetic process"/>
    <property type="evidence" value="ECO:0007669"/>
    <property type="project" value="UniProtKB-UniRule"/>
</dbReference>
<feature type="active site" description="Nucleophile" evidence="2">
    <location>
        <position position="227"/>
    </location>
</feature>
<dbReference type="PROSITE" id="PS51274">
    <property type="entry name" value="GATASE_COBBQ"/>
    <property type="match status" value="1"/>
</dbReference>
<keyword evidence="2" id="KW-0961">Cell wall biogenesis/degradation</keyword>
<comment type="catalytic activity">
    <reaction evidence="2">
        <text>beta-D-GlcNAc-(1-&gt;4)-Mur2Ac(oyl-L-Ala-gamma-D-Glu-L-Lys-D-Ala-D-Ala)-di-trans,octa-cis-undecaprenyl diphosphate + L-glutamine + ATP + H2O = beta-D-GlcNAc-(1-&gt;4)-Mur2Ac(oyl-L-Ala-D-isoglutaminyl-L-Lys-D-Ala-D-Ala)-di-trans,octa-cis-undecaprenyl diphosphate + L-glutamate + ADP + phosphate + H(+)</text>
        <dbReference type="Rhea" id="RHEA:57928"/>
        <dbReference type="ChEBI" id="CHEBI:15377"/>
        <dbReference type="ChEBI" id="CHEBI:15378"/>
        <dbReference type="ChEBI" id="CHEBI:29985"/>
        <dbReference type="ChEBI" id="CHEBI:30616"/>
        <dbReference type="ChEBI" id="CHEBI:43474"/>
        <dbReference type="ChEBI" id="CHEBI:58359"/>
        <dbReference type="ChEBI" id="CHEBI:60033"/>
        <dbReference type="ChEBI" id="CHEBI:62233"/>
        <dbReference type="ChEBI" id="CHEBI:456216"/>
        <dbReference type="EC" id="6.3.5.13"/>
    </reaction>
</comment>
<accession>A0AAE3ZLI7</accession>
<dbReference type="Gene3D" id="3.40.50.880">
    <property type="match status" value="1"/>
</dbReference>
<gene>
    <name evidence="2" type="primary">gatD</name>
    <name evidence="5" type="ORF">J2S44_001836</name>
</gene>
<dbReference type="HAMAP" id="MF_02213">
    <property type="entry name" value="Lipid_II_synth_GatD"/>
    <property type="match status" value="1"/>
</dbReference>
<comment type="subunit">
    <text evidence="2">Forms a heterodimer with MurT.</text>
</comment>
<feature type="binding site" evidence="2">
    <location>
        <position position="260"/>
    </location>
    <ligand>
        <name>substrate</name>
    </ligand>
</feature>
<dbReference type="GO" id="GO:0009236">
    <property type="term" value="P:cobalamin biosynthetic process"/>
    <property type="evidence" value="ECO:0007669"/>
    <property type="project" value="InterPro"/>
</dbReference>
<name>A0AAE3ZLI7_9ACTN</name>
<dbReference type="GO" id="GO:0071555">
    <property type="term" value="P:cell wall organization"/>
    <property type="evidence" value="ECO:0007669"/>
    <property type="project" value="UniProtKB-KW"/>
</dbReference>
<dbReference type="EMBL" id="JAVDYC010000001">
    <property type="protein sequence ID" value="MDR7321586.1"/>
    <property type="molecule type" value="Genomic_DNA"/>
</dbReference>
<keyword evidence="2" id="KW-0573">Peptidoglycan synthesis</keyword>